<dbReference type="AlphaFoldDB" id="A0A9Q2W2M8"/>
<evidence type="ECO:0000313" key="2">
    <source>
        <dbReference type="EMBL" id="MBT1541751.1"/>
    </source>
</evidence>
<dbReference type="Proteomes" id="UP000709437">
    <property type="component" value="Unassembled WGS sequence"/>
</dbReference>
<comment type="caution">
    <text evidence="2">The sequence shown here is derived from an EMBL/GenBank/DDBJ whole genome shotgun (WGS) entry which is preliminary data.</text>
</comment>
<organism evidence="2 3">
    <name type="scientific">Curtobacterium flaccumfaciens pv. flaccumfaciens</name>
    <dbReference type="NCBI Taxonomy" id="138532"/>
    <lineage>
        <taxon>Bacteria</taxon>
        <taxon>Bacillati</taxon>
        <taxon>Actinomycetota</taxon>
        <taxon>Actinomycetes</taxon>
        <taxon>Micrococcales</taxon>
        <taxon>Microbacteriaceae</taxon>
        <taxon>Curtobacterium</taxon>
    </lineage>
</organism>
<protein>
    <recommendedName>
        <fullName evidence="1">YbaK/aminoacyl-tRNA synthetase-associated domain-containing protein</fullName>
    </recommendedName>
</protein>
<dbReference type="PANTHER" id="PTHR30411:SF1">
    <property type="entry name" value="CYTOPLASMIC PROTEIN"/>
    <property type="match status" value="1"/>
</dbReference>
<feature type="domain" description="YbaK/aminoacyl-tRNA synthetase-associated" evidence="1">
    <location>
        <begin position="43"/>
        <end position="164"/>
    </location>
</feature>
<proteinExistence type="predicted"/>
<sequence length="185" mass="19100">MPTLERVPALVATGFLAIPVAEALVALPTEVVMKIEGAPIDADLADTAAFSEAYGYPLAGGANCIVVAGKRGDDVRYADCVVLASTKLDVNRVVKQLLDVRKASFAPMDEAVELTGMEYGGITPIGLPSSWPLYIDARVLDAPEVVIGAGRRAAKLFLPGAALTALPNVTVVEGLATEPVSPTAG</sequence>
<dbReference type="GO" id="GO:0002161">
    <property type="term" value="F:aminoacyl-tRNA deacylase activity"/>
    <property type="evidence" value="ECO:0007669"/>
    <property type="project" value="InterPro"/>
</dbReference>
<dbReference type="SUPFAM" id="SSF55826">
    <property type="entry name" value="YbaK/ProRS associated domain"/>
    <property type="match status" value="1"/>
</dbReference>
<evidence type="ECO:0000313" key="3">
    <source>
        <dbReference type="Proteomes" id="UP000709437"/>
    </source>
</evidence>
<accession>A0A9Q2W2M8</accession>
<evidence type="ECO:0000259" key="1">
    <source>
        <dbReference type="Pfam" id="PF04073"/>
    </source>
</evidence>
<reference evidence="2" key="1">
    <citation type="submission" date="2021-05" db="EMBL/GenBank/DDBJ databases">
        <title>Whole genome sequence of Curtobacterium flaccumfaciens pv. flaccumfaciens strain CFBP 3417.</title>
        <authorList>
            <person name="Osdaghi E."/>
            <person name="Taghouti G."/>
            <person name="Portier P."/>
            <person name="Fazliarab A."/>
            <person name="Taghavi S.M."/>
            <person name="Briand M."/>
            <person name="Le-Saux M."/>
            <person name="Jacques M.-A."/>
        </authorList>
    </citation>
    <scope>NUCLEOTIDE SEQUENCE</scope>
    <source>
        <strain evidence="2">CFBP 3417</strain>
    </source>
</reference>
<dbReference type="Pfam" id="PF04073">
    <property type="entry name" value="tRNA_edit"/>
    <property type="match status" value="1"/>
</dbReference>
<dbReference type="EMBL" id="JAHEWX010000008">
    <property type="protein sequence ID" value="MBT1541751.1"/>
    <property type="molecule type" value="Genomic_DNA"/>
</dbReference>
<gene>
    <name evidence="2" type="ORF">KK103_08270</name>
</gene>
<dbReference type="Gene3D" id="3.90.960.10">
    <property type="entry name" value="YbaK/aminoacyl-tRNA synthetase-associated domain"/>
    <property type="match status" value="1"/>
</dbReference>
<dbReference type="InterPro" id="IPR036754">
    <property type="entry name" value="YbaK/aa-tRNA-synt-asso_dom_sf"/>
</dbReference>
<dbReference type="InterPro" id="IPR007214">
    <property type="entry name" value="YbaK/aa-tRNA-synth-assoc-dom"/>
</dbReference>
<name>A0A9Q2W2M8_9MICO</name>
<dbReference type="RefSeq" id="WP_214562892.1">
    <property type="nucleotide sequence ID" value="NZ_JAHEWX010000008.1"/>
</dbReference>
<dbReference type="PANTHER" id="PTHR30411">
    <property type="entry name" value="CYTOPLASMIC PROTEIN"/>
    <property type="match status" value="1"/>
</dbReference>